<keyword evidence="3 5" id="KW-0456">Lyase</keyword>
<dbReference type="HAMAP" id="MF_01632">
    <property type="entry name" value="UbiC"/>
    <property type="match status" value="1"/>
</dbReference>
<dbReference type="GO" id="GO:0006744">
    <property type="term" value="P:ubiquinone biosynthetic process"/>
    <property type="evidence" value="ECO:0007669"/>
    <property type="project" value="UniProtKB-UniRule"/>
</dbReference>
<evidence type="ECO:0000256" key="1">
    <source>
        <dbReference type="ARBA" id="ARBA00022490"/>
    </source>
</evidence>
<dbReference type="RefSeq" id="WP_088526820.1">
    <property type="nucleotide sequence ID" value="NZ_NGUO01000004.1"/>
</dbReference>
<protein>
    <recommendedName>
        <fullName evidence="5">Probable chorismate pyruvate-lyase</fullName>
        <shortName evidence="5">CL</shortName>
        <shortName evidence="5">CPL</shortName>
        <ecNumber evidence="5">4.1.3.40</ecNumber>
    </recommendedName>
</protein>
<comment type="function">
    <text evidence="5">Removes the pyruvyl group from chorismate, with concomitant aromatization of the ring, to provide 4-hydroxybenzoate (4HB) for the ubiquinone pathway.</text>
</comment>
<evidence type="ECO:0000313" key="7">
    <source>
        <dbReference type="Proteomes" id="UP000198104"/>
    </source>
</evidence>
<feature type="binding site" evidence="5">
    <location>
        <position position="116"/>
    </location>
    <ligand>
        <name>substrate</name>
    </ligand>
</feature>
<evidence type="ECO:0000256" key="3">
    <source>
        <dbReference type="ARBA" id="ARBA00023239"/>
    </source>
</evidence>
<feature type="binding site" evidence="5">
    <location>
        <position position="178"/>
    </location>
    <ligand>
        <name>substrate</name>
    </ligand>
</feature>
<reference evidence="6 7" key="1">
    <citation type="submission" date="2017-05" db="EMBL/GenBank/DDBJ databases">
        <title>Polynucleobacter sp. MWH-K35W1 isolated from the permanently anoxic monimolimnion of a meromictic lake.</title>
        <authorList>
            <person name="Hahn M.W."/>
        </authorList>
    </citation>
    <scope>NUCLEOTIDE SEQUENCE [LARGE SCALE GENOMIC DNA]</scope>
    <source>
        <strain evidence="6 7">MWH-K35W1</strain>
    </source>
</reference>
<dbReference type="GO" id="GO:0008813">
    <property type="term" value="F:chorismate lyase activity"/>
    <property type="evidence" value="ECO:0007669"/>
    <property type="project" value="UniProtKB-UniRule"/>
</dbReference>
<dbReference type="OrthoDB" id="8606430at2"/>
<dbReference type="EC" id="4.1.3.40" evidence="5"/>
<comment type="caution">
    <text evidence="6">The sequence shown here is derived from an EMBL/GenBank/DDBJ whole genome shotgun (WGS) entry which is preliminary data.</text>
</comment>
<dbReference type="PANTHER" id="PTHR38683:SF1">
    <property type="entry name" value="CHORISMATE PYRUVATE-LYASE"/>
    <property type="match status" value="1"/>
</dbReference>
<evidence type="ECO:0000256" key="4">
    <source>
        <dbReference type="ARBA" id="ARBA00023317"/>
    </source>
</evidence>
<dbReference type="SUPFAM" id="SSF64288">
    <property type="entry name" value="Chorismate lyase-like"/>
    <property type="match status" value="1"/>
</dbReference>
<comment type="subcellular location">
    <subcellularLocation>
        <location evidence="5">Cytoplasm</location>
    </subcellularLocation>
</comment>
<dbReference type="PANTHER" id="PTHR38683">
    <property type="entry name" value="CHORISMATE PYRUVATE-LYASE"/>
    <property type="match status" value="1"/>
</dbReference>
<comment type="similarity">
    <text evidence="5">Belongs to the UbiC family.</text>
</comment>
<sequence>MVHRRRLRSVWNRVDSGGLHQAPRKWQPWLSDTGSLTQKIERAIGQKLEVLVLRDCRQDLNSDESRYFHFKITRCRIREVLLCANGIPLIMARSIIPSSSSSGSNHEVLRLGKKPLGAVLFAKTRMHSQKKPPREIARLDKHSPLWKKFFEQYPALPSAIWARRTLYRLKGRPLLVSEVFLPALLKYPLD</sequence>
<dbReference type="GO" id="GO:0005829">
    <property type="term" value="C:cytosol"/>
    <property type="evidence" value="ECO:0007669"/>
    <property type="project" value="TreeGrafter"/>
</dbReference>
<organism evidence="6 7">
    <name type="scientific">Polynucleobacter aenigmaticus</name>
    <dbReference type="NCBI Taxonomy" id="1743164"/>
    <lineage>
        <taxon>Bacteria</taxon>
        <taxon>Pseudomonadati</taxon>
        <taxon>Pseudomonadota</taxon>
        <taxon>Betaproteobacteria</taxon>
        <taxon>Burkholderiales</taxon>
        <taxon>Burkholderiaceae</taxon>
        <taxon>Polynucleobacter</taxon>
    </lineage>
</organism>
<accession>A0A254Q3K1</accession>
<dbReference type="InterPro" id="IPR028978">
    <property type="entry name" value="Chorismate_lyase_/UTRA_dom_sf"/>
</dbReference>
<keyword evidence="4 5" id="KW-0670">Pyruvate</keyword>
<name>A0A254Q3K1_9BURK</name>
<feature type="binding site" evidence="5">
    <location>
        <position position="78"/>
    </location>
    <ligand>
        <name>substrate</name>
    </ligand>
</feature>
<dbReference type="EMBL" id="NGUO01000004">
    <property type="protein sequence ID" value="OWS72146.1"/>
    <property type="molecule type" value="Genomic_DNA"/>
</dbReference>
<dbReference type="Gene3D" id="3.40.1410.10">
    <property type="entry name" value="Chorismate lyase-like"/>
    <property type="match status" value="1"/>
</dbReference>
<dbReference type="AlphaFoldDB" id="A0A254Q3K1"/>
<comment type="catalytic activity">
    <reaction evidence="5">
        <text>chorismate = 4-hydroxybenzoate + pyruvate</text>
        <dbReference type="Rhea" id="RHEA:16505"/>
        <dbReference type="ChEBI" id="CHEBI:15361"/>
        <dbReference type="ChEBI" id="CHEBI:17879"/>
        <dbReference type="ChEBI" id="CHEBI:29748"/>
        <dbReference type="EC" id="4.1.3.40"/>
    </reaction>
</comment>
<proteinExistence type="inferred from homology"/>
<dbReference type="Proteomes" id="UP000198104">
    <property type="component" value="Unassembled WGS sequence"/>
</dbReference>
<comment type="caution">
    <text evidence="5">Lacks conserved residue(s) required for the propagation of feature annotation.</text>
</comment>
<evidence type="ECO:0000256" key="5">
    <source>
        <dbReference type="HAMAP-Rule" id="MF_01632"/>
    </source>
</evidence>
<dbReference type="GO" id="GO:0042866">
    <property type="term" value="P:pyruvate biosynthetic process"/>
    <property type="evidence" value="ECO:0007669"/>
    <property type="project" value="UniProtKB-UniRule"/>
</dbReference>
<evidence type="ECO:0000313" key="6">
    <source>
        <dbReference type="EMBL" id="OWS72146.1"/>
    </source>
</evidence>
<keyword evidence="2 5" id="KW-0831">Ubiquinone biosynthesis</keyword>
<keyword evidence="1 5" id="KW-0963">Cytoplasm</keyword>
<dbReference type="UniPathway" id="UPA00232"/>
<dbReference type="Pfam" id="PF04345">
    <property type="entry name" value="Chor_lyase"/>
    <property type="match status" value="1"/>
</dbReference>
<dbReference type="InterPro" id="IPR007440">
    <property type="entry name" value="Chorismate--pyruvate_lyase"/>
</dbReference>
<gene>
    <name evidence="5" type="primary">ubiC</name>
    <name evidence="6" type="ORF">CBI30_02830</name>
</gene>
<evidence type="ECO:0000256" key="2">
    <source>
        <dbReference type="ARBA" id="ARBA00022688"/>
    </source>
</evidence>
<comment type="pathway">
    <text evidence="5">Cofactor biosynthesis; ubiquinone biosynthesis.</text>
</comment>
<keyword evidence="7" id="KW-1185">Reference proteome</keyword>